<feature type="domain" description="NB-ARC" evidence="1">
    <location>
        <begin position="1"/>
        <end position="116"/>
    </location>
</feature>
<evidence type="ECO:0000313" key="3">
    <source>
        <dbReference type="Proteomes" id="UP001054821"/>
    </source>
</evidence>
<dbReference type="PANTHER" id="PTHR11017:SF574">
    <property type="entry name" value="ADP-RIBOSYL CYCLASE_CYCLIC ADP-RIBOSE HYDROLASE"/>
    <property type="match status" value="1"/>
</dbReference>
<dbReference type="InterPro" id="IPR044974">
    <property type="entry name" value="Disease_R_plants"/>
</dbReference>
<dbReference type="SUPFAM" id="SSF52540">
    <property type="entry name" value="P-loop containing nucleoside triphosphate hydrolases"/>
    <property type="match status" value="1"/>
</dbReference>
<dbReference type="Pfam" id="PF00931">
    <property type="entry name" value="NB-ARC"/>
    <property type="match status" value="1"/>
</dbReference>
<dbReference type="Proteomes" id="UP001054821">
    <property type="component" value="Chromosome 7"/>
</dbReference>
<organism evidence="2 3">
    <name type="scientific">Prunus dulcis</name>
    <name type="common">Almond</name>
    <name type="synonym">Amygdalus dulcis</name>
    <dbReference type="NCBI Taxonomy" id="3755"/>
    <lineage>
        <taxon>Eukaryota</taxon>
        <taxon>Viridiplantae</taxon>
        <taxon>Streptophyta</taxon>
        <taxon>Embryophyta</taxon>
        <taxon>Tracheophyta</taxon>
        <taxon>Spermatophyta</taxon>
        <taxon>Magnoliopsida</taxon>
        <taxon>eudicotyledons</taxon>
        <taxon>Gunneridae</taxon>
        <taxon>Pentapetalae</taxon>
        <taxon>rosids</taxon>
        <taxon>fabids</taxon>
        <taxon>Rosales</taxon>
        <taxon>Rosaceae</taxon>
        <taxon>Amygdaloideae</taxon>
        <taxon>Amygdaleae</taxon>
        <taxon>Prunus</taxon>
    </lineage>
</organism>
<dbReference type="AlphaFoldDB" id="A0AAD4YRX8"/>
<keyword evidence="3" id="KW-1185">Reference proteome</keyword>
<sequence length="160" mass="18132">MRGIGKTTIAKALSQGIRNQFEAFSFISKVGEISRKESLFHIQEQLCDHLLNKKVSTKNADDVICKRLCGKRVLIILDNVDELEQVEAVAEKDDAELSNRFGKGSRIIITTTDDKLLVNYKPMICRIDNLLNKKLFFSSAGKPSKKTIQWMVMRSCLINL</sequence>
<dbReference type="InterPro" id="IPR002182">
    <property type="entry name" value="NB-ARC"/>
</dbReference>
<gene>
    <name evidence="2" type="ORF">L3X38_038166</name>
</gene>
<protein>
    <recommendedName>
        <fullName evidence="1">NB-ARC domain-containing protein</fullName>
    </recommendedName>
</protein>
<proteinExistence type="predicted"/>
<reference evidence="2 3" key="1">
    <citation type="journal article" date="2022" name="G3 (Bethesda)">
        <title>Whole-genome sequence and methylome profiling of the almond [Prunus dulcis (Mill.) D.A. Webb] cultivar 'Nonpareil'.</title>
        <authorList>
            <person name="D'Amico-Willman K.M."/>
            <person name="Ouma W.Z."/>
            <person name="Meulia T."/>
            <person name="Sideli G.M."/>
            <person name="Gradziel T.M."/>
            <person name="Fresnedo-Ramirez J."/>
        </authorList>
    </citation>
    <scope>NUCLEOTIDE SEQUENCE [LARGE SCALE GENOMIC DNA]</scope>
    <source>
        <strain evidence="2">Clone GOH B32 T37-40</strain>
    </source>
</reference>
<evidence type="ECO:0000313" key="2">
    <source>
        <dbReference type="EMBL" id="KAI5318458.1"/>
    </source>
</evidence>
<dbReference type="GO" id="GO:0006952">
    <property type="term" value="P:defense response"/>
    <property type="evidence" value="ECO:0007669"/>
    <property type="project" value="InterPro"/>
</dbReference>
<accession>A0AAD4YRX8</accession>
<name>A0AAD4YRX8_PRUDU</name>
<comment type="caution">
    <text evidence="2">The sequence shown here is derived from an EMBL/GenBank/DDBJ whole genome shotgun (WGS) entry which is preliminary data.</text>
</comment>
<dbReference type="EMBL" id="JAJFAZ020000007">
    <property type="protein sequence ID" value="KAI5318458.1"/>
    <property type="molecule type" value="Genomic_DNA"/>
</dbReference>
<dbReference type="Gene3D" id="3.40.50.300">
    <property type="entry name" value="P-loop containing nucleotide triphosphate hydrolases"/>
    <property type="match status" value="1"/>
</dbReference>
<dbReference type="InterPro" id="IPR027417">
    <property type="entry name" value="P-loop_NTPase"/>
</dbReference>
<evidence type="ECO:0000259" key="1">
    <source>
        <dbReference type="Pfam" id="PF00931"/>
    </source>
</evidence>
<dbReference type="PANTHER" id="PTHR11017">
    <property type="entry name" value="LEUCINE-RICH REPEAT-CONTAINING PROTEIN"/>
    <property type="match status" value="1"/>
</dbReference>